<keyword evidence="1" id="KW-0732">Signal</keyword>
<name>A0A6C2D4G1_9RHOO</name>
<dbReference type="Pfam" id="PF07589">
    <property type="entry name" value="PEP-CTERM"/>
    <property type="match status" value="1"/>
</dbReference>
<feature type="domain" description="Ice-binding protein C-terminal" evidence="2">
    <location>
        <begin position="187"/>
        <end position="210"/>
    </location>
</feature>
<keyword evidence="4" id="KW-1185">Reference proteome</keyword>
<evidence type="ECO:0000313" key="3">
    <source>
        <dbReference type="EMBL" id="TYC60851.1"/>
    </source>
</evidence>
<dbReference type="AlphaFoldDB" id="A0A6C2D4G1"/>
<evidence type="ECO:0000256" key="1">
    <source>
        <dbReference type="SAM" id="SignalP"/>
    </source>
</evidence>
<dbReference type="EMBL" id="SDKK01000004">
    <property type="protein sequence ID" value="TYC60851.1"/>
    <property type="molecule type" value="Genomic_DNA"/>
</dbReference>
<evidence type="ECO:0000313" key="4">
    <source>
        <dbReference type="Proteomes" id="UP000389128"/>
    </source>
</evidence>
<gene>
    <name evidence="3" type="ORF">ETQ85_05475</name>
</gene>
<reference evidence="3 4" key="1">
    <citation type="submission" date="2019-01" db="EMBL/GenBank/DDBJ databases">
        <title>Zoogloea oleivorans genome sequencing and assembly.</title>
        <authorList>
            <person name="Tancsics A."/>
            <person name="Farkas M."/>
            <person name="Kriszt B."/>
            <person name="Maroti G."/>
            <person name="Horvath B."/>
        </authorList>
    </citation>
    <scope>NUCLEOTIDE SEQUENCE [LARGE SCALE GENOMIC DNA]</scope>
    <source>
        <strain evidence="3 4">Buc</strain>
    </source>
</reference>
<dbReference type="Proteomes" id="UP000389128">
    <property type="component" value="Unassembled WGS sequence"/>
</dbReference>
<feature type="chain" id="PRO_5025396271" evidence="1">
    <location>
        <begin position="50"/>
        <end position="211"/>
    </location>
</feature>
<dbReference type="InterPro" id="IPR013424">
    <property type="entry name" value="Ice-binding_C"/>
</dbReference>
<protein>
    <submittedName>
        <fullName evidence="3">PEP-CTERM sorting domain-containing protein</fullName>
    </submittedName>
</protein>
<organism evidence="3 4">
    <name type="scientific">Zoogloea oleivorans</name>
    <dbReference type="NCBI Taxonomy" id="1552750"/>
    <lineage>
        <taxon>Bacteria</taxon>
        <taxon>Pseudomonadati</taxon>
        <taxon>Pseudomonadota</taxon>
        <taxon>Betaproteobacteria</taxon>
        <taxon>Rhodocyclales</taxon>
        <taxon>Zoogloeaceae</taxon>
        <taxon>Zoogloea</taxon>
    </lineage>
</organism>
<accession>A0A6C2D4G1</accession>
<dbReference type="OrthoDB" id="8901729at2"/>
<feature type="signal peptide" evidence="1">
    <location>
        <begin position="1"/>
        <end position="49"/>
    </location>
</feature>
<proteinExistence type="predicted"/>
<comment type="caution">
    <text evidence="3">The sequence shown here is derived from an EMBL/GenBank/DDBJ whole genome shotgun (WGS) entry which is preliminary data.</text>
</comment>
<evidence type="ECO:0000259" key="2">
    <source>
        <dbReference type="Pfam" id="PF07589"/>
    </source>
</evidence>
<sequence>MNKVTKTSAHCRVKAFTTPVLDMIKNRTLNRLAAVASLGLAAFCASAQASTYNLYQDGFAGGGSVSGYFTGSDLDGDGMVIGVAGMADEITDFHLAYSGGTLVGAFTVDYADFLQSLMSGGGMIYQLGSHTIGTDPGSLTDGAILVIDFDASLTGQHAILVGPFMTGSAGYVGNPNGVGDVTLAPMTVPEPGTLALATLASLGLLGIRRKH</sequence>